<feature type="domain" description="DUF218" evidence="1">
    <location>
        <begin position="11"/>
        <end position="175"/>
    </location>
</feature>
<dbReference type="Pfam" id="PF02698">
    <property type="entry name" value="DUF218"/>
    <property type="match status" value="1"/>
</dbReference>
<dbReference type="InterPro" id="IPR003848">
    <property type="entry name" value="DUF218"/>
</dbReference>
<dbReference type="EMBL" id="DTGR01000042">
    <property type="protein sequence ID" value="HHS28598.1"/>
    <property type="molecule type" value="Genomic_DNA"/>
</dbReference>
<dbReference type="InterPro" id="IPR051599">
    <property type="entry name" value="Cell_Envelope_Assoc"/>
</dbReference>
<dbReference type="PANTHER" id="PTHR30336">
    <property type="entry name" value="INNER MEMBRANE PROTEIN, PROBABLE PERMEASE"/>
    <property type="match status" value="1"/>
</dbReference>
<dbReference type="Gene3D" id="3.40.50.620">
    <property type="entry name" value="HUPs"/>
    <property type="match status" value="1"/>
</dbReference>
<accession>A0A7V6DNV6</accession>
<reference evidence="2" key="1">
    <citation type="journal article" date="2020" name="mSystems">
        <title>Genome- and Community-Level Interaction Insights into Carbon Utilization and Element Cycling Functions of Hydrothermarchaeota in Hydrothermal Sediment.</title>
        <authorList>
            <person name="Zhou Z."/>
            <person name="Liu Y."/>
            <person name="Xu W."/>
            <person name="Pan J."/>
            <person name="Luo Z.H."/>
            <person name="Li M."/>
        </authorList>
    </citation>
    <scope>NUCLEOTIDE SEQUENCE [LARGE SCALE GENOMIC DNA]</scope>
    <source>
        <strain evidence="2">SpSt-767</strain>
    </source>
</reference>
<name>A0A7V6DNV6_9BACT</name>
<organism evidence="2">
    <name type="scientific">Desulfobacca acetoxidans</name>
    <dbReference type="NCBI Taxonomy" id="60893"/>
    <lineage>
        <taxon>Bacteria</taxon>
        <taxon>Pseudomonadati</taxon>
        <taxon>Thermodesulfobacteriota</taxon>
        <taxon>Desulfobaccia</taxon>
        <taxon>Desulfobaccales</taxon>
        <taxon>Desulfobaccaceae</taxon>
        <taxon>Desulfobacca</taxon>
    </lineage>
</organism>
<evidence type="ECO:0000313" key="2">
    <source>
        <dbReference type="EMBL" id="HHS28598.1"/>
    </source>
</evidence>
<gene>
    <name evidence="2" type="ORF">ENV52_02715</name>
</gene>
<dbReference type="InterPro" id="IPR014729">
    <property type="entry name" value="Rossmann-like_a/b/a_fold"/>
</dbReference>
<sequence length="191" mass="22029">MPKLHPFLPCLVVLGARINPEGRPGRIARMRVEHALTIWREAGATGFLVLTGGCSREGVPISEARAMADYALARAEEHGGRELRERLKNCLLLEESSLTTWDSACHTLPLLLDLEIAAVGLISDALHLRRAHFLFRRHYRHHPISLHPLPVPGVIRHYWRHRRFLWLTRMILRETGAWVKFLVRIARDRQR</sequence>
<dbReference type="AlphaFoldDB" id="A0A7V6DNV6"/>
<evidence type="ECO:0000259" key="1">
    <source>
        <dbReference type="Pfam" id="PF02698"/>
    </source>
</evidence>
<comment type="caution">
    <text evidence="2">The sequence shown here is derived from an EMBL/GenBank/DDBJ whole genome shotgun (WGS) entry which is preliminary data.</text>
</comment>
<dbReference type="PANTHER" id="PTHR30336:SF20">
    <property type="entry name" value="DUF218 DOMAIN-CONTAINING PROTEIN"/>
    <property type="match status" value="1"/>
</dbReference>
<dbReference type="GO" id="GO:0005886">
    <property type="term" value="C:plasma membrane"/>
    <property type="evidence" value="ECO:0007669"/>
    <property type="project" value="TreeGrafter"/>
</dbReference>
<dbReference type="CDD" id="cd06259">
    <property type="entry name" value="YdcF-like"/>
    <property type="match status" value="1"/>
</dbReference>
<protein>
    <submittedName>
        <fullName evidence="2">YdcF family protein</fullName>
    </submittedName>
</protein>
<proteinExistence type="predicted"/>